<proteinExistence type="predicted"/>
<organism evidence="1 2">
    <name type="scientific">Aspergillus uvarum CBS 121591</name>
    <dbReference type="NCBI Taxonomy" id="1448315"/>
    <lineage>
        <taxon>Eukaryota</taxon>
        <taxon>Fungi</taxon>
        <taxon>Dikarya</taxon>
        <taxon>Ascomycota</taxon>
        <taxon>Pezizomycotina</taxon>
        <taxon>Eurotiomycetes</taxon>
        <taxon>Eurotiomycetidae</taxon>
        <taxon>Eurotiales</taxon>
        <taxon>Aspergillaceae</taxon>
        <taxon>Aspergillus</taxon>
        <taxon>Aspergillus subgen. Circumdati</taxon>
    </lineage>
</organism>
<name>A0A319C691_9EURO</name>
<reference evidence="1 2" key="1">
    <citation type="submission" date="2016-12" db="EMBL/GenBank/DDBJ databases">
        <title>The genomes of Aspergillus section Nigri reveals drivers in fungal speciation.</title>
        <authorList>
            <consortium name="DOE Joint Genome Institute"/>
            <person name="Vesth T.C."/>
            <person name="Nybo J."/>
            <person name="Theobald S."/>
            <person name="Brandl J."/>
            <person name="Frisvad J.C."/>
            <person name="Nielsen K.F."/>
            <person name="Lyhne E.K."/>
            <person name="Kogle M.E."/>
            <person name="Kuo A."/>
            <person name="Riley R."/>
            <person name="Clum A."/>
            <person name="Nolan M."/>
            <person name="Lipzen A."/>
            <person name="Salamov A."/>
            <person name="Henrissat B."/>
            <person name="Wiebenga A."/>
            <person name="De Vries R.P."/>
            <person name="Grigoriev I.V."/>
            <person name="Mortensen U.H."/>
            <person name="Andersen M.R."/>
            <person name="Baker S.E."/>
        </authorList>
    </citation>
    <scope>NUCLEOTIDE SEQUENCE [LARGE SCALE GENOMIC DNA]</scope>
    <source>
        <strain evidence="1 2">CBS 121591</strain>
    </source>
</reference>
<gene>
    <name evidence="1" type="ORF">BO82DRAFT_133313</name>
</gene>
<evidence type="ECO:0000313" key="2">
    <source>
        <dbReference type="Proteomes" id="UP000248340"/>
    </source>
</evidence>
<accession>A0A319C691</accession>
<dbReference type="InterPro" id="IPR017972">
    <property type="entry name" value="Cyt_P450_CS"/>
</dbReference>
<dbReference type="GO" id="GO:0005506">
    <property type="term" value="F:iron ion binding"/>
    <property type="evidence" value="ECO:0007669"/>
    <property type="project" value="InterPro"/>
</dbReference>
<dbReference type="GO" id="GO:0016705">
    <property type="term" value="F:oxidoreductase activity, acting on paired donors, with incorporation or reduction of molecular oxygen"/>
    <property type="evidence" value="ECO:0007669"/>
    <property type="project" value="InterPro"/>
</dbReference>
<dbReference type="Proteomes" id="UP000248340">
    <property type="component" value="Unassembled WGS sequence"/>
</dbReference>
<keyword evidence="2" id="KW-1185">Reference proteome</keyword>
<dbReference type="VEuPathDB" id="FungiDB:BO82DRAFT_133313"/>
<evidence type="ECO:0008006" key="3">
    <source>
        <dbReference type="Google" id="ProtNLM"/>
    </source>
</evidence>
<protein>
    <recommendedName>
        <fullName evidence="3">Cytochrome P450</fullName>
    </recommendedName>
</protein>
<sequence length="114" mass="13041">MMENFTFIPFSIGSRVCIGRKHVTAVFSPPCSVAFVARFSPPTFLTFYTRALCGWGCFATLYKLIQYDEDPDRPDSLPRKILCQEYRMQNSAEATTAWKLDRTKGAEYSVFFSP</sequence>
<dbReference type="RefSeq" id="XP_025489647.1">
    <property type="nucleotide sequence ID" value="XM_025629992.1"/>
</dbReference>
<dbReference type="AlphaFoldDB" id="A0A319C691"/>
<dbReference type="GeneID" id="37132733"/>
<dbReference type="PROSITE" id="PS00086">
    <property type="entry name" value="CYTOCHROME_P450"/>
    <property type="match status" value="1"/>
</dbReference>
<dbReference type="EMBL" id="KZ821719">
    <property type="protein sequence ID" value="PYH79447.1"/>
    <property type="molecule type" value="Genomic_DNA"/>
</dbReference>
<evidence type="ECO:0000313" key="1">
    <source>
        <dbReference type="EMBL" id="PYH79447.1"/>
    </source>
</evidence>